<accession>A0ABN0RHW5</accession>
<name>A0ABN0RHW5_9LIST</name>
<sequence>MPYLLKKLRSNKRTFYRGTNIITNSQLAFRIASNAKTLSVIAILSATTLSSIGAIGSLYYNVNKNAEKQVIASFEYMVPTNQKTADKILRTANSDKTHSVTFEQETALYHVKLDSSAPKIDESLADEGGFQVMKQSDYMTLFKAFYPKETTPKIGTDEALLIPSIYVGGRDDLIKPNRTVINLNGKATPLHLKYSNHSVIQSIFAGTLILPDTQAAKITQKPSMKIQSIQVKNPKTADTLSDRIQEVLPKDTIFQSYPAVYRSMMNTAGVLMFIGMFIGLVFLAATGSIIYFKQLTEAYNDVGTYGILKKIGVTRKEIRYSIAKQVLVIFLIPLVLGIAHSSIALVCLSKMLDLDLTLPVVISTASYTVMYIIYYLVTVNSYTNIVMGKRLK</sequence>
<keyword evidence="9" id="KW-1185">Reference proteome</keyword>
<keyword evidence="3 6" id="KW-0812">Transmembrane</keyword>
<evidence type="ECO:0000313" key="8">
    <source>
        <dbReference type="EMBL" id="EUJ33503.1"/>
    </source>
</evidence>
<feature type="transmembrane region" description="Helical" evidence="6">
    <location>
        <begin position="326"/>
        <end position="349"/>
    </location>
</feature>
<feature type="transmembrane region" description="Helical" evidence="6">
    <location>
        <begin position="270"/>
        <end position="292"/>
    </location>
</feature>
<dbReference type="InterPro" id="IPR052536">
    <property type="entry name" value="ABC-4_Integral_Memb_Prot"/>
</dbReference>
<dbReference type="EMBL" id="AODF01000004">
    <property type="protein sequence ID" value="EUJ33503.1"/>
    <property type="molecule type" value="Genomic_DNA"/>
</dbReference>
<dbReference type="Pfam" id="PF02687">
    <property type="entry name" value="FtsX"/>
    <property type="match status" value="1"/>
</dbReference>
<dbReference type="InterPro" id="IPR003838">
    <property type="entry name" value="ABC3_permease_C"/>
</dbReference>
<keyword evidence="2" id="KW-1003">Cell membrane</keyword>
<evidence type="ECO:0000256" key="5">
    <source>
        <dbReference type="ARBA" id="ARBA00023136"/>
    </source>
</evidence>
<evidence type="ECO:0000256" key="2">
    <source>
        <dbReference type="ARBA" id="ARBA00022475"/>
    </source>
</evidence>
<keyword evidence="4 6" id="KW-1133">Transmembrane helix</keyword>
<organism evidence="8 9">
    <name type="scientific">Listeria floridensis FSL S10-1187</name>
    <dbReference type="NCBI Taxonomy" id="1265817"/>
    <lineage>
        <taxon>Bacteria</taxon>
        <taxon>Bacillati</taxon>
        <taxon>Bacillota</taxon>
        <taxon>Bacilli</taxon>
        <taxon>Bacillales</taxon>
        <taxon>Listeriaceae</taxon>
        <taxon>Listeria</taxon>
    </lineage>
</organism>
<dbReference type="PANTHER" id="PTHR46795">
    <property type="entry name" value="ABC TRANSPORTER PERMEASE-RELATED-RELATED"/>
    <property type="match status" value="1"/>
</dbReference>
<gene>
    <name evidence="8" type="ORF">MFLO_03133</name>
</gene>
<evidence type="ECO:0000313" key="9">
    <source>
        <dbReference type="Proteomes" id="UP000019249"/>
    </source>
</evidence>
<evidence type="ECO:0000256" key="4">
    <source>
        <dbReference type="ARBA" id="ARBA00022989"/>
    </source>
</evidence>
<comment type="subcellular location">
    <subcellularLocation>
        <location evidence="1">Cell membrane</location>
        <topology evidence="1">Multi-pass membrane protein</topology>
    </subcellularLocation>
</comment>
<feature type="transmembrane region" description="Helical" evidence="6">
    <location>
        <begin position="356"/>
        <end position="377"/>
    </location>
</feature>
<dbReference type="Proteomes" id="UP000019249">
    <property type="component" value="Unassembled WGS sequence"/>
</dbReference>
<evidence type="ECO:0000256" key="3">
    <source>
        <dbReference type="ARBA" id="ARBA00022692"/>
    </source>
</evidence>
<evidence type="ECO:0000256" key="6">
    <source>
        <dbReference type="SAM" id="Phobius"/>
    </source>
</evidence>
<reference evidence="8 9" key="1">
    <citation type="journal article" date="2014" name="Int. J. Syst. Evol. Microbiol.">
        <title>Listeria floridensis sp. nov., Listeria aquatica sp. nov., Listeria cornellensis sp. nov., Listeria riparia sp. nov. and Listeria grandensis sp. nov., from agricultural and natural environments.</title>
        <authorList>
            <person name="den Bakker H.C."/>
            <person name="Warchocki S."/>
            <person name="Wright E.M."/>
            <person name="Allred A.F."/>
            <person name="Ahlstrom C."/>
            <person name="Manuel C.S."/>
            <person name="Stasiewicz M.J."/>
            <person name="Burrell A."/>
            <person name="Roof S."/>
            <person name="Strawn L."/>
            <person name="Fortes E.D."/>
            <person name="Nightingale K.K."/>
            <person name="Kephart D."/>
            <person name="Wiedmann M."/>
        </authorList>
    </citation>
    <scope>NUCLEOTIDE SEQUENCE [LARGE SCALE GENOMIC DNA]</scope>
    <source>
        <strain evidence="8 9">FSL S10-1187</strain>
    </source>
</reference>
<comment type="caution">
    <text evidence="8">The sequence shown here is derived from an EMBL/GenBank/DDBJ whole genome shotgun (WGS) entry which is preliminary data.</text>
</comment>
<feature type="domain" description="ABC3 transporter permease C-terminal" evidence="7">
    <location>
        <begin position="276"/>
        <end position="379"/>
    </location>
</feature>
<evidence type="ECO:0000256" key="1">
    <source>
        <dbReference type="ARBA" id="ARBA00004651"/>
    </source>
</evidence>
<dbReference type="PANTHER" id="PTHR46795:SF3">
    <property type="entry name" value="ABC TRANSPORTER PERMEASE"/>
    <property type="match status" value="1"/>
</dbReference>
<proteinExistence type="predicted"/>
<keyword evidence="5 6" id="KW-0472">Membrane</keyword>
<protein>
    <submittedName>
        <fullName evidence="8">ABC transporter permease</fullName>
    </submittedName>
</protein>
<evidence type="ECO:0000259" key="7">
    <source>
        <dbReference type="Pfam" id="PF02687"/>
    </source>
</evidence>
<feature type="transmembrane region" description="Helical" evidence="6">
    <location>
        <begin position="38"/>
        <end position="60"/>
    </location>
</feature>